<keyword evidence="4" id="KW-0418">Kinase</keyword>
<proteinExistence type="predicted"/>
<evidence type="ECO:0000256" key="2">
    <source>
        <dbReference type="ARBA" id="ARBA00022840"/>
    </source>
</evidence>
<reference evidence="4" key="1">
    <citation type="submission" date="2020-03" db="EMBL/GenBank/DDBJ databases">
        <title>Studies in the Genomics of Life Span.</title>
        <authorList>
            <person name="Glass D."/>
        </authorList>
    </citation>
    <scope>NUCLEOTIDE SEQUENCE</scope>
    <source>
        <strain evidence="4">LTLLF</strain>
        <tissue evidence="4">Muscle</tissue>
    </source>
</reference>
<dbReference type="PANTHER" id="PTHR20873:SF0">
    <property type="entry name" value="L-SERYL-TRNA(SEC) KINASE"/>
    <property type="match status" value="1"/>
</dbReference>
<name>A0A8J6KR32_MICOH</name>
<dbReference type="EMBL" id="JAATJU010024000">
    <property type="protein sequence ID" value="KAH0506634.1"/>
    <property type="molecule type" value="Genomic_DNA"/>
</dbReference>
<evidence type="ECO:0000313" key="5">
    <source>
        <dbReference type="Proteomes" id="UP000710432"/>
    </source>
</evidence>
<accession>A0A8J6KR32</accession>
<protein>
    <submittedName>
        <fullName evidence="4">L-seryl-tRNA(Sec) kinase</fullName>
    </submittedName>
</protein>
<comment type="caution">
    <text evidence="4">The sequence shown here is derived from an EMBL/GenBank/DDBJ whole genome shotgun (WGS) entry which is preliminary data.</text>
</comment>
<gene>
    <name evidence="4" type="ORF">LTLLF_105705</name>
</gene>
<dbReference type="Pfam" id="PF08433">
    <property type="entry name" value="KTI12"/>
    <property type="match status" value="1"/>
</dbReference>
<feature type="region of interest" description="Disordered" evidence="3">
    <location>
        <begin position="65"/>
        <end position="86"/>
    </location>
</feature>
<organism evidence="4 5">
    <name type="scientific">Microtus ochrogaster</name>
    <name type="common">Prairie vole</name>
    <dbReference type="NCBI Taxonomy" id="79684"/>
    <lineage>
        <taxon>Eukaryota</taxon>
        <taxon>Metazoa</taxon>
        <taxon>Chordata</taxon>
        <taxon>Craniata</taxon>
        <taxon>Vertebrata</taxon>
        <taxon>Euteleostomi</taxon>
        <taxon>Mammalia</taxon>
        <taxon>Eutheria</taxon>
        <taxon>Euarchontoglires</taxon>
        <taxon>Glires</taxon>
        <taxon>Rodentia</taxon>
        <taxon>Myomorpha</taxon>
        <taxon>Muroidea</taxon>
        <taxon>Cricetidae</taxon>
        <taxon>Arvicolinae</taxon>
        <taxon>Microtus</taxon>
    </lineage>
</organism>
<dbReference type="GO" id="GO:0005524">
    <property type="term" value="F:ATP binding"/>
    <property type="evidence" value="ECO:0007669"/>
    <property type="project" value="UniProtKB-KW"/>
</dbReference>
<evidence type="ECO:0000256" key="1">
    <source>
        <dbReference type="ARBA" id="ARBA00022741"/>
    </source>
</evidence>
<dbReference type="InterPro" id="IPR052648">
    <property type="entry name" value="Ser-tRNA(Sec)_kinase"/>
</dbReference>
<dbReference type="PANTHER" id="PTHR20873">
    <property type="entry name" value="L-SERYL-TRNA(SEC) KINASE"/>
    <property type="match status" value="1"/>
</dbReference>
<keyword evidence="2" id="KW-0067">ATP-binding</keyword>
<evidence type="ECO:0000256" key="3">
    <source>
        <dbReference type="SAM" id="MobiDB-lite"/>
    </source>
</evidence>
<dbReference type="Proteomes" id="UP000710432">
    <property type="component" value="Unassembled WGS sequence"/>
</dbReference>
<keyword evidence="4" id="KW-0808">Transferase</keyword>
<evidence type="ECO:0000313" key="4">
    <source>
        <dbReference type="EMBL" id="KAH0506634.1"/>
    </source>
</evidence>
<dbReference type="InterPro" id="IPR013641">
    <property type="entry name" value="KTI12/PSTK"/>
</dbReference>
<sequence length="112" mass="11565">MKTAAAAGEVSVDGRPKLALCVLCGLPAAGKSTFARALALRLRQERSWAVGVLSYDDVLPPALPDDVSTQPRVSTGRGRAGVQSRQKQWGCGLMTASRPGSRLSSASVGGEA</sequence>
<dbReference type="SUPFAM" id="SSF52540">
    <property type="entry name" value="P-loop containing nucleoside triphosphate hydrolases"/>
    <property type="match status" value="1"/>
</dbReference>
<dbReference type="InterPro" id="IPR027417">
    <property type="entry name" value="P-loop_NTPase"/>
</dbReference>
<dbReference type="AlphaFoldDB" id="A0A8J6KR32"/>
<keyword evidence="1" id="KW-0547">Nucleotide-binding</keyword>
<dbReference type="GO" id="GO:0016301">
    <property type="term" value="F:kinase activity"/>
    <property type="evidence" value="ECO:0007669"/>
    <property type="project" value="UniProtKB-KW"/>
</dbReference>
<dbReference type="Gene3D" id="3.40.50.300">
    <property type="entry name" value="P-loop containing nucleotide triphosphate hydrolases"/>
    <property type="match status" value="1"/>
</dbReference>
<dbReference type="GO" id="GO:0000049">
    <property type="term" value="F:tRNA binding"/>
    <property type="evidence" value="ECO:0007669"/>
    <property type="project" value="TreeGrafter"/>
</dbReference>